<keyword evidence="3" id="KW-1185">Reference proteome</keyword>
<feature type="region of interest" description="Disordered" evidence="1">
    <location>
        <begin position="1"/>
        <end position="30"/>
    </location>
</feature>
<sequence>MTSSLPAPSSGPRPSGRPRGSTWPSSDGTMQMMPLTAMMEGAKYGDTLNFYGTFKTGKSAMSRLSVTGGHRQVEERLRVCRGAVAHPTGGGGGGDRGRRRGDAVEDHSLSHVLAVDARRLWGHNVNDIEQIESSKVFFHTYCKAHYTIDKRKVRLTLVL</sequence>
<dbReference type="EMBL" id="JAXQNO010000010">
    <property type="protein sequence ID" value="KAK4790037.1"/>
    <property type="molecule type" value="Genomic_DNA"/>
</dbReference>
<accession>A0AAN7R508</accession>
<evidence type="ECO:0000313" key="2">
    <source>
        <dbReference type="EMBL" id="KAK4790037.1"/>
    </source>
</evidence>
<feature type="compositionally biased region" description="Low complexity" evidence="1">
    <location>
        <begin position="1"/>
        <end position="26"/>
    </location>
</feature>
<dbReference type="AlphaFoldDB" id="A0AAN7R508"/>
<proteinExistence type="predicted"/>
<name>A0AAN7R508_TRANT</name>
<protein>
    <submittedName>
        <fullName evidence="2">Uncharacterized protein</fullName>
    </submittedName>
</protein>
<evidence type="ECO:0000313" key="3">
    <source>
        <dbReference type="Proteomes" id="UP001346149"/>
    </source>
</evidence>
<evidence type="ECO:0000256" key="1">
    <source>
        <dbReference type="SAM" id="MobiDB-lite"/>
    </source>
</evidence>
<organism evidence="2 3">
    <name type="scientific">Trapa natans</name>
    <name type="common">Water chestnut</name>
    <dbReference type="NCBI Taxonomy" id="22666"/>
    <lineage>
        <taxon>Eukaryota</taxon>
        <taxon>Viridiplantae</taxon>
        <taxon>Streptophyta</taxon>
        <taxon>Embryophyta</taxon>
        <taxon>Tracheophyta</taxon>
        <taxon>Spermatophyta</taxon>
        <taxon>Magnoliopsida</taxon>
        <taxon>eudicotyledons</taxon>
        <taxon>Gunneridae</taxon>
        <taxon>Pentapetalae</taxon>
        <taxon>rosids</taxon>
        <taxon>malvids</taxon>
        <taxon>Myrtales</taxon>
        <taxon>Lythraceae</taxon>
        <taxon>Trapa</taxon>
    </lineage>
</organism>
<comment type="caution">
    <text evidence="2">The sequence shown here is derived from an EMBL/GenBank/DDBJ whole genome shotgun (WGS) entry which is preliminary data.</text>
</comment>
<reference evidence="2 3" key="1">
    <citation type="journal article" date="2023" name="Hortic Res">
        <title>Pangenome of water caltrop reveals structural variations and asymmetric subgenome divergence after allopolyploidization.</title>
        <authorList>
            <person name="Zhang X."/>
            <person name="Chen Y."/>
            <person name="Wang L."/>
            <person name="Yuan Y."/>
            <person name="Fang M."/>
            <person name="Shi L."/>
            <person name="Lu R."/>
            <person name="Comes H.P."/>
            <person name="Ma Y."/>
            <person name="Chen Y."/>
            <person name="Huang G."/>
            <person name="Zhou Y."/>
            <person name="Zheng Z."/>
            <person name="Qiu Y."/>
        </authorList>
    </citation>
    <scope>NUCLEOTIDE SEQUENCE [LARGE SCALE GENOMIC DNA]</scope>
    <source>
        <strain evidence="2">F231</strain>
    </source>
</reference>
<dbReference type="Proteomes" id="UP001346149">
    <property type="component" value="Unassembled WGS sequence"/>
</dbReference>
<gene>
    <name evidence="2" type="ORF">SAY86_017341</name>
</gene>